<proteinExistence type="predicted"/>
<protein>
    <submittedName>
        <fullName evidence="2">Uncharacterized protein</fullName>
    </submittedName>
</protein>
<feature type="region of interest" description="Disordered" evidence="1">
    <location>
        <begin position="216"/>
        <end position="235"/>
    </location>
</feature>
<reference evidence="2" key="1">
    <citation type="journal article" date="2020" name="Stud. Mycol.">
        <title>101 Dothideomycetes genomes: a test case for predicting lifestyles and emergence of pathogens.</title>
        <authorList>
            <person name="Haridas S."/>
            <person name="Albert R."/>
            <person name="Binder M."/>
            <person name="Bloem J."/>
            <person name="Labutti K."/>
            <person name="Salamov A."/>
            <person name="Andreopoulos B."/>
            <person name="Baker S."/>
            <person name="Barry K."/>
            <person name="Bills G."/>
            <person name="Bluhm B."/>
            <person name="Cannon C."/>
            <person name="Castanera R."/>
            <person name="Culley D."/>
            <person name="Daum C."/>
            <person name="Ezra D."/>
            <person name="Gonzalez J."/>
            <person name="Henrissat B."/>
            <person name="Kuo A."/>
            <person name="Liang C."/>
            <person name="Lipzen A."/>
            <person name="Lutzoni F."/>
            <person name="Magnuson J."/>
            <person name="Mondo S."/>
            <person name="Nolan M."/>
            <person name="Ohm R."/>
            <person name="Pangilinan J."/>
            <person name="Park H.-J."/>
            <person name="Ramirez L."/>
            <person name="Alfaro M."/>
            <person name="Sun H."/>
            <person name="Tritt A."/>
            <person name="Yoshinaga Y."/>
            <person name="Zwiers L.-H."/>
            <person name="Turgeon B."/>
            <person name="Goodwin S."/>
            <person name="Spatafora J."/>
            <person name="Crous P."/>
            <person name="Grigoriev I."/>
        </authorList>
    </citation>
    <scope>NUCLEOTIDE SEQUENCE</scope>
    <source>
        <strain evidence="2">CBS 675.92</strain>
    </source>
</reference>
<gene>
    <name evidence="2" type="ORF">CC80DRAFT_509370</name>
</gene>
<dbReference type="EMBL" id="ML977022">
    <property type="protein sequence ID" value="KAF1950792.1"/>
    <property type="molecule type" value="Genomic_DNA"/>
</dbReference>
<feature type="compositionally biased region" description="Basic residues" evidence="1">
    <location>
        <begin position="226"/>
        <end position="235"/>
    </location>
</feature>
<dbReference type="Proteomes" id="UP000800035">
    <property type="component" value="Unassembled WGS sequence"/>
</dbReference>
<feature type="compositionally biased region" description="Basic and acidic residues" evidence="1">
    <location>
        <begin position="216"/>
        <end position="225"/>
    </location>
</feature>
<organism evidence="2 3">
    <name type="scientific">Byssothecium circinans</name>
    <dbReference type="NCBI Taxonomy" id="147558"/>
    <lineage>
        <taxon>Eukaryota</taxon>
        <taxon>Fungi</taxon>
        <taxon>Dikarya</taxon>
        <taxon>Ascomycota</taxon>
        <taxon>Pezizomycotina</taxon>
        <taxon>Dothideomycetes</taxon>
        <taxon>Pleosporomycetidae</taxon>
        <taxon>Pleosporales</taxon>
        <taxon>Massarineae</taxon>
        <taxon>Massarinaceae</taxon>
        <taxon>Byssothecium</taxon>
    </lineage>
</organism>
<evidence type="ECO:0000313" key="2">
    <source>
        <dbReference type="EMBL" id="KAF1950792.1"/>
    </source>
</evidence>
<name>A0A6A5TGN2_9PLEO</name>
<dbReference type="AlphaFoldDB" id="A0A6A5TGN2"/>
<accession>A0A6A5TGN2</accession>
<evidence type="ECO:0000313" key="3">
    <source>
        <dbReference type="Proteomes" id="UP000800035"/>
    </source>
</evidence>
<evidence type="ECO:0000256" key="1">
    <source>
        <dbReference type="SAM" id="MobiDB-lite"/>
    </source>
</evidence>
<sequence length="235" mass="26843">MNNDYNIFRPLPDAAEPVEHVGDESKAWNYALYVDPNYSHPKAVQTTVRTDSHLTRVKAPPKEPSLLSQGILKLPGFKQGKYPDGEPHQDREGRPIGMLELGYYSIDAFTVVSFDKYYKYQVTPEGIERCKERGRGGLGLIFRDYDPSMHAEISELIGQGKGDISYYIFKGKEKAREILESEEIRSNFNICKGCSESLLSFLKHKELGREWKLQRDSRTGYETKPRKSKKSSAAR</sequence>
<keyword evidence="3" id="KW-1185">Reference proteome</keyword>